<organism evidence="1 2">
    <name type="scientific">Hypsizygus marmoreus</name>
    <name type="common">White beech mushroom</name>
    <name type="synonym">Agaricus marmoreus</name>
    <dbReference type="NCBI Taxonomy" id="39966"/>
    <lineage>
        <taxon>Eukaryota</taxon>
        <taxon>Fungi</taxon>
        <taxon>Dikarya</taxon>
        <taxon>Basidiomycota</taxon>
        <taxon>Agaricomycotina</taxon>
        <taxon>Agaricomycetes</taxon>
        <taxon>Agaricomycetidae</taxon>
        <taxon>Agaricales</taxon>
        <taxon>Tricholomatineae</taxon>
        <taxon>Lyophyllaceae</taxon>
        <taxon>Hypsizygus</taxon>
    </lineage>
</organism>
<proteinExistence type="predicted"/>
<sequence>MRWASETYNSRDLRTHDLVFMIFSHLRYEQPYSSRRTLRMVTCGEKTYAKVEGSVESLWGEDTFLVVRQDNELKPWENPEAQLVACAVAAFQMLDEHRWSAGVAPLDKKVVIGITMLRTQPTFFKIPVTAELAQCVKVGMYPANPTIVSGCKSQRPSYPPNIDPEMMRREDLRKLLQYFEALKQFLPESGFD</sequence>
<protein>
    <submittedName>
        <fullName evidence="1">Uncharacterized protein</fullName>
    </submittedName>
</protein>
<reference evidence="1" key="1">
    <citation type="submission" date="2018-04" db="EMBL/GenBank/DDBJ databases">
        <title>Whole genome sequencing of Hypsizygus marmoreus.</title>
        <authorList>
            <person name="Choi I.-G."/>
            <person name="Min B."/>
            <person name="Kim J.-G."/>
            <person name="Kim S."/>
            <person name="Oh Y.-L."/>
            <person name="Kong W.-S."/>
            <person name="Park H."/>
            <person name="Jeong J."/>
            <person name="Song E.-S."/>
        </authorList>
    </citation>
    <scope>NUCLEOTIDE SEQUENCE [LARGE SCALE GENOMIC DNA]</scope>
    <source>
        <strain evidence="1">51987-8</strain>
    </source>
</reference>
<comment type="caution">
    <text evidence="1">The sequence shown here is derived from an EMBL/GenBank/DDBJ whole genome shotgun (WGS) entry which is preliminary data.</text>
</comment>
<dbReference type="AlphaFoldDB" id="A0A369KC64"/>
<keyword evidence="2" id="KW-1185">Reference proteome</keyword>
<dbReference type="InParanoid" id="A0A369KC64"/>
<gene>
    <name evidence="1" type="ORF">Hypma_000145</name>
</gene>
<accession>A0A369KC64</accession>
<evidence type="ECO:0000313" key="1">
    <source>
        <dbReference type="EMBL" id="RDB31040.1"/>
    </source>
</evidence>
<name>A0A369KC64_HYPMA</name>
<dbReference type="EMBL" id="LUEZ02000002">
    <property type="protein sequence ID" value="RDB31040.1"/>
    <property type="molecule type" value="Genomic_DNA"/>
</dbReference>
<dbReference type="Proteomes" id="UP000076154">
    <property type="component" value="Unassembled WGS sequence"/>
</dbReference>
<dbReference type="OrthoDB" id="3258141at2759"/>
<evidence type="ECO:0000313" key="2">
    <source>
        <dbReference type="Proteomes" id="UP000076154"/>
    </source>
</evidence>